<accession>A0A0H4QE40</accession>
<dbReference type="GO" id="GO:0008934">
    <property type="term" value="F:inositol monophosphate 1-phosphatase activity"/>
    <property type="evidence" value="ECO:0007669"/>
    <property type="project" value="TreeGrafter"/>
</dbReference>
<evidence type="ECO:0000256" key="1">
    <source>
        <dbReference type="PIRSR" id="PIRSR600760-2"/>
    </source>
</evidence>
<dbReference type="Gene3D" id="3.30.540.10">
    <property type="entry name" value="Fructose-1,6-Bisphosphatase, subunit A, domain 1"/>
    <property type="match status" value="1"/>
</dbReference>
<dbReference type="PATRIC" id="fig|1007676.4.peg.138"/>
<dbReference type="Pfam" id="PF00459">
    <property type="entry name" value="Inositol_P"/>
    <property type="match status" value="1"/>
</dbReference>
<dbReference type="PANTHER" id="PTHR20854">
    <property type="entry name" value="INOSITOL MONOPHOSPHATASE"/>
    <property type="match status" value="1"/>
</dbReference>
<dbReference type="PANTHER" id="PTHR20854:SF4">
    <property type="entry name" value="INOSITOL-1-MONOPHOSPHATASE-RELATED"/>
    <property type="match status" value="1"/>
</dbReference>
<feature type="binding site" evidence="1">
    <location>
        <position position="91"/>
    </location>
    <ligand>
        <name>Mg(2+)</name>
        <dbReference type="ChEBI" id="CHEBI:18420"/>
        <label>1</label>
        <note>catalytic</note>
    </ligand>
</feature>
<dbReference type="STRING" id="1007676.ABM34_00655"/>
<sequence length="259" mass="28952">MKPTEKDVLNDITTWILSANKYVHEHLNSINDIRSKSGEYDLVTSIDDAVEQMLDKNISDKYPESLIIGEEKKEKDYSQINNGLVFFVDPIDGTLNLVKKHDCFAIMIGVYYDGEPLCAGIMDVMNNELYWGGMETGVYCNDTKLNPAVDLPLREGLVGVSWRQFLKNAFEEIRIAKNSAGIRVMGSAGLEFVEVITGKHIAYLASLNPWDIAAGNVLVQALGYRISSVNGNSINLAKVNHIMVANPQTYRDIRKIQAY</sequence>
<comment type="cofactor">
    <cofactor evidence="1">
        <name>Mg(2+)</name>
        <dbReference type="ChEBI" id="CHEBI:18420"/>
    </cofactor>
</comment>
<protein>
    <recommendedName>
        <fullName evidence="4">Fructose 1,6-bisphosphatase</fullName>
    </recommendedName>
</protein>
<evidence type="ECO:0000313" key="2">
    <source>
        <dbReference type="EMBL" id="AKP66202.1"/>
    </source>
</evidence>
<evidence type="ECO:0000313" key="3">
    <source>
        <dbReference type="Proteomes" id="UP000036106"/>
    </source>
</evidence>
<feature type="binding site" evidence="1">
    <location>
        <position position="92"/>
    </location>
    <ligand>
        <name>Mg(2+)</name>
        <dbReference type="ChEBI" id="CHEBI:18420"/>
        <label>1</label>
        <note>catalytic</note>
    </ligand>
</feature>
<dbReference type="KEGG" id="lgn:ABM34_00655"/>
<keyword evidence="1" id="KW-0479">Metal-binding</keyword>
<keyword evidence="3" id="KW-1185">Reference proteome</keyword>
<feature type="binding site" evidence="1">
    <location>
        <position position="70"/>
    </location>
    <ligand>
        <name>Mg(2+)</name>
        <dbReference type="ChEBI" id="CHEBI:18420"/>
        <label>1</label>
        <note>catalytic</note>
    </ligand>
</feature>
<dbReference type="Proteomes" id="UP000036106">
    <property type="component" value="Chromosome"/>
</dbReference>
<dbReference type="CDD" id="cd01637">
    <property type="entry name" value="IMPase_like"/>
    <property type="match status" value="1"/>
</dbReference>
<keyword evidence="1" id="KW-0460">Magnesium</keyword>
<dbReference type="OrthoDB" id="9772456at2"/>
<dbReference type="GO" id="GO:0007165">
    <property type="term" value="P:signal transduction"/>
    <property type="evidence" value="ECO:0007669"/>
    <property type="project" value="TreeGrafter"/>
</dbReference>
<gene>
    <name evidence="2" type="ORF">ABM34_00655</name>
</gene>
<dbReference type="AlphaFoldDB" id="A0A0H4QE40"/>
<name>A0A0H4QE40_9LACO</name>
<evidence type="ECO:0008006" key="4">
    <source>
        <dbReference type="Google" id="ProtNLM"/>
    </source>
</evidence>
<dbReference type="SUPFAM" id="SSF56655">
    <property type="entry name" value="Carbohydrate phosphatase"/>
    <property type="match status" value="1"/>
</dbReference>
<dbReference type="RefSeq" id="WP_048702464.1">
    <property type="nucleotide sequence ID" value="NZ_CP012034.1"/>
</dbReference>
<dbReference type="EMBL" id="CP012034">
    <property type="protein sequence ID" value="AKP66202.1"/>
    <property type="molecule type" value="Genomic_DNA"/>
</dbReference>
<organism evidence="2 3">
    <name type="scientific">Companilactobacillus ginsenosidimutans</name>
    <dbReference type="NCBI Taxonomy" id="1007676"/>
    <lineage>
        <taxon>Bacteria</taxon>
        <taxon>Bacillati</taxon>
        <taxon>Bacillota</taxon>
        <taxon>Bacilli</taxon>
        <taxon>Lactobacillales</taxon>
        <taxon>Lactobacillaceae</taxon>
        <taxon>Companilactobacillus</taxon>
    </lineage>
</organism>
<proteinExistence type="predicted"/>
<reference evidence="3" key="1">
    <citation type="submission" date="2015-07" db="EMBL/GenBank/DDBJ databases">
        <title>Lactobacillus ginsenosidimutans/EMML 3141/ whole genome sequencing.</title>
        <authorList>
            <person name="Kim M.K."/>
            <person name="Im W.-T."/>
            <person name="Srinivasan S."/>
            <person name="Lee J.-J."/>
        </authorList>
    </citation>
    <scope>NUCLEOTIDE SEQUENCE [LARGE SCALE GENOMIC DNA]</scope>
    <source>
        <strain evidence="3">EMML 3041</strain>
    </source>
</reference>
<feature type="binding site" evidence="1">
    <location>
        <position position="89"/>
    </location>
    <ligand>
        <name>Mg(2+)</name>
        <dbReference type="ChEBI" id="CHEBI:18420"/>
        <label>1</label>
        <note>catalytic</note>
    </ligand>
</feature>
<dbReference type="InterPro" id="IPR000760">
    <property type="entry name" value="Inositol_monophosphatase-like"/>
</dbReference>
<dbReference type="PRINTS" id="PR00377">
    <property type="entry name" value="IMPHPHTASES"/>
</dbReference>
<feature type="binding site" evidence="1">
    <location>
        <position position="211"/>
    </location>
    <ligand>
        <name>Mg(2+)</name>
        <dbReference type="ChEBI" id="CHEBI:18420"/>
        <label>1</label>
        <note>catalytic</note>
    </ligand>
</feature>
<dbReference type="GO" id="GO:0006020">
    <property type="term" value="P:inositol metabolic process"/>
    <property type="evidence" value="ECO:0007669"/>
    <property type="project" value="TreeGrafter"/>
</dbReference>
<dbReference type="GO" id="GO:0046872">
    <property type="term" value="F:metal ion binding"/>
    <property type="evidence" value="ECO:0007669"/>
    <property type="project" value="UniProtKB-KW"/>
</dbReference>
<dbReference type="Gene3D" id="3.40.190.80">
    <property type="match status" value="1"/>
</dbReference>